<evidence type="ECO:0000256" key="1">
    <source>
        <dbReference type="SAM" id="MobiDB-lite"/>
    </source>
</evidence>
<evidence type="ECO:0000313" key="2">
    <source>
        <dbReference type="EMBL" id="KAI0500515.1"/>
    </source>
</evidence>
<organism evidence="2 3">
    <name type="scientific">Dendrobium nobile</name>
    <name type="common">Orchid</name>
    <dbReference type="NCBI Taxonomy" id="94219"/>
    <lineage>
        <taxon>Eukaryota</taxon>
        <taxon>Viridiplantae</taxon>
        <taxon>Streptophyta</taxon>
        <taxon>Embryophyta</taxon>
        <taxon>Tracheophyta</taxon>
        <taxon>Spermatophyta</taxon>
        <taxon>Magnoliopsida</taxon>
        <taxon>Liliopsida</taxon>
        <taxon>Asparagales</taxon>
        <taxon>Orchidaceae</taxon>
        <taxon>Epidendroideae</taxon>
        <taxon>Malaxideae</taxon>
        <taxon>Dendrobiinae</taxon>
        <taxon>Dendrobium</taxon>
    </lineage>
</organism>
<sequence>MNHPSACSSPMPTDKALDVRSNEDKNEASLGAWNLVTRRKKGKSKVMKDQPKCQQITLPPLQYSASKVQQLEETSSRILNCASNSLEYPVPTSPGSSSSLGP</sequence>
<feature type="compositionally biased region" description="Basic and acidic residues" evidence="1">
    <location>
        <begin position="15"/>
        <end position="27"/>
    </location>
</feature>
<accession>A0A8T3B205</accession>
<comment type="caution">
    <text evidence="2">The sequence shown here is derived from an EMBL/GenBank/DDBJ whole genome shotgun (WGS) entry which is preliminary data.</text>
</comment>
<keyword evidence="3" id="KW-1185">Reference proteome</keyword>
<dbReference type="Proteomes" id="UP000829196">
    <property type="component" value="Unassembled WGS sequence"/>
</dbReference>
<reference evidence="2" key="1">
    <citation type="journal article" date="2022" name="Front. Genet.">
        <title>Chromosome-Scale Assembly of the Dendrobium nobile Genome Provides Insights Into the Molecular Mechanism of the Biosynthesis of the Medicinal Active Ingredient of Dendrobium.</title>
        <authorList>
            <person name="Xu Q."/>
            <person name="Niu S.-C."/>
            <person name="Li K.-L."/>
            <person name="Zheng P.-J."/>
            <person name="Zhang X.-J."/>
            <person name="Jia Y."/>
            <person name="Liu Y."/>
            <person name="Niu Y.-X."/>
            <person name="Yu L.-H."/>
            <person name="Chen D.-F."/>
            <person name="Zhang G.-Q."/>
        </authorList>
    </citation>
    <scope>NUCLEOTIDE SEQUENCE</scope>
    <source>
        <tissue evidence="2">Leaf</tissue>
    </source>
</reference>
<evidence type="ECO:0000313" key="3">
    <source>
        <dbReference type="Proteomes" id="UP000829196"/>
    </source>
</evidence>
<feature type="region of interest" description="Disordered" evidence="1">
    <location>
        <begin position="1"/>
        <end position="28"/>
    </location>
</feature>
<dbReference type="EMBL" id="JAGYWB010000013">
    <property type="protein sequence ID" value="KAI0500515.1"/>
    <property type="molecule type" value="Genomic_DNA"/>
</dbReference>
<dbReference type="AlphaFoldDB" id="A0A8T3B205"/>
<gene>
    <name evidence="2" type="ORF">KFK09_018729</name>
</gene>
<name>A0A8T3B205_DENNO</name>
<feature type="compositionally biased region" description="Polar residues" evidence="1">
    <location>
        <begin position="1"/>
        <end position="11"/>
    </location>
</feature>
<protein>
    <submittedName>
        <fullName evidence="2">Uncharacterized protein</fullName>
    </submittedName>
</protein>
<proteinExistence type="predicted"/>